<evidence type="ECO:0008006" key="3">
    <source>
        <dbReference type="Google" id="ProtNLM"/>
    </source>
</evidence>
<organism evidence="1 2">
    <name type="scientific">Cohnella kolymensis</name>
    <dbReference type="NCBI Taxonomy" id="1590652"/>
    <lineage>
        <taxon>Bacteria</taxon>
        <taxon>Bacillati</taxon>
        <taxon>Bacillota</taxon>
        <taxon>Bacilli</taxon>
        <taxon>Bacillales</taxon>
        <taxon>Paenibacillaceae</taxon>
        <taxon>Cohnella</taxon>
    </lineage>
</organism>
<evidence type="ECO:0000313" key="1">
    <source>
        <dbReference type="EMBL" id="KIL34697.1"/>
    </source>
</evidence>
<gene>
    <name evidence="1" type="ORF">SD71_18265</name>
</gene>
<keyword evidence="2" id="KW-1185">Reference proteome</keyword>
<name>A0ABR5A0W5_9BACL</name>
<proteinExistence type="predicted"/>
<dbReference type="Proteomes" id="UP000054526">
    <property type="component" value="Unassembled WGS sequence"/>
</dbReference>
<reference evidence="1 2" key="1">
    <citation type="submission" date="2014-12" db="EMBL/GenBank/DDBJ databases">
        <title>Draft genome sequence of Cohnella kolymensis strain B-2846.</title>
        <authorList>
            <person name="Karlyshev A.V."/>
            <person name="Kudryashova E.B."/>
        </authorList>
    </citation>
    <scope>NUCLEOTIDE SEQUENCE [LARGE SCALE GENOMIC DNA]</scope>
    <source>
        <strain evidence="1 2">VKM B-2846</strain>
    </source>
</reference>
<sequence>MQRLTREFSRISLLFMFKPLAAAYLAIRRLFSLCKQLAAAYLAIRRHFISCKPLATGLFGHSRPLHLM</sequence>
<comment type="caution">
    <text evidence="1">The sequence shown here is derived from an EMBL/GenBank/DDBJ whole genome shotgun (WGS) entry which is preliminary data.</text>
</comment>
<accession>A0ABR5A0W5</accession>
<protein>
    <recommendedName>
        <fullName evidence="3">Transposase DDE domain-containing protein</fullName>
    </recommendedName>
</protein>
<dbReference type="EMBL" id="JXAL01000027">
    <property type="protein sequence ID" value="KIL34697.1"/>
    <property type="molecule type" value="Genomic_DNA"/>
</dbReference>
<evidence type="ECO:0000313" key="2">
    <source>
        <dbReference type="Proteomes" id="UP000054526"/>
    </source>
</evidence>